<dbReference type="Proteomes" id="UP000480548">
    <property type="component" value="Unassembled WGS sequence"/>
</dbReference>
<comment type="caution">
    <text evidence="2">The sequence shown here is derived from an EMBL/GenBank/DDBJ whole genome shotgun (WGS) entry which is preliminary data.</text>
</comment>
<dbReference type="EMBL" id="WIQW01000004">
    <property type="protein sequence ID" value="KAF3111448.1"/>
    <property type="molecule type" value="Genomic_DNA"/>
</dbReference>
<sequence length="280" mass="31821">MACLRERFRRFVRAEAEQIFRAQGAQGEEGRRRRRGRHDVASDSDSSSSDPSSSHGDEGESDKECYCRGRCRCQRERSLEREVLREVSREVRRLARGHRTRRAADAADDRGSRATNAGGVRGRGGRRGHRRATNAGVEGCGDGRRQPHAAPFPPGEATVRLNMEFRYRGRTRGTVPVSQPMATLRYLPVQRGDGCSMEWLYHHGGYYNFVHENHDPELVRGDRRLTRRIVFSAGTRPPVTGVEMPFPGGVWRVERFIFDGPQGQGGVYRGFETLYFLDER</sequence>
<proteinExistence type="predicted"/>
<accession>A0A7C8JKW7</accession>
<feature type="compositionally biased region" description="Basic and acidic residues" evidence="1">
    <location>
        <begin position="55"/>
        <end position="64"/>
    </location>
</feature>
<feature type="region of interest" description="Disordered" evidence="1">
    <location>
        <begin position="21"/>
        <end position="64"/>
    </location>
</feature>
<evidence type="ECO:0000313" key="4">
    <source>
        <dbReference type="Proteomes" id="UP000475325"/>
    </source>
</evidence>
<dbReference type="EMBL" id="WIQZ01000017">
    <property type="protein sequence ID" value="KAF3140315.1"/>
    <property type="molecule type" value="Genomic_DNA"/>
</dbReference>
<dbReference type="AlphaFoldDB" id="A0A7C8JKW7"/>
<reference evidence="4 5" key="1">
    <citation type="submission" date="2019-06" db="EMBL/GenBank/DDBJ databases">
        <authorList>
            <person name="Palmer J.M."/>
        </authorList>
    </citation>
    <scope>NUCLEOTIDE SEQUENCE [LARGE SCALE GENOMIC DNA]</scope>
    <source>
        <strain evidence="2 4">TWF102</strain>
        <strain evidence="3 5">TWF703</strain>
    </source>
</reference>
<gene>
    <name evidence="2" type="ORF">TWF102_007112</name>
    <name evidence="3" type="ORF">TWF703_003188</name>
</gene>
<evidence type="ECO:0000313" key="2">
    <source>
        <dbReference type="EMBL" id="KAF3111448.1"/>
    </source>
</evidence>
<feature type="compositionally biased region" description="Basic and acidic residues" evidence="1">
    <location>
        <begin position="102"/>
        <end position="112"/>
    </location>
</feature>
<evidence type="ECO:0000313" key="3">
    <source>
        <dbReference type="EMBL" id="KAF3140315.1"/>
    </source>
</evidence>
<evidence type="ECO:0000256" key="1">
    <source>
        <dbReference type="SAM" id="MobiDB-lite"/>
    </source>
</evidence>
<name>A0A7C8JKW7_ORBOL</name>
<feature type="compositionally biased region" description="Low complexity" evidence="1">
    <location>
        <begin position="43"/>
        <end position="54"/>
    </location>
</feature>
<organism evidence="2 4">
    <name type="scientific">Orbilia oligospora</name>
    <name type="common">Nematode-trapping fungus</name>
    <name type="synonym">Arthrobotrys oligospora</name>
    <dbReference type="NCBI Taxonomy" id="2813651"/>
    <lineage>
        <taxon>Eukaryota</taxon>
        <taxon>Fungi</taxon>
        <taxon>Dikarya</taxon>
        <taxon>Ascomycota</taxon>
        <taxon>Pezizomycotina</taxon>
        <taxon>Orbiliomycetes</taxon>
        <taxon>Orbiliales</taxon>
        <taxon>Orbiliaceae</taxon>
        <taxon>Orbilia</taxon>
    </lineage>
</organism>
<dbReference type="Proteomes" id="UP000475325">
    <property type="component" value="Unassembled WGS sequence"/>
</dbReference>
<evidence type="ECO:0000313" key="5">
    <source>
        <dbReference type="Proteomes" id="UP000480548"/>
    </source>
</evidence>
<feature type="region of interest" description="Disordered" evidence="1">
    <location>
        <begin position="96"/>
        <end position="156"/>
    </location>
</feature>
<protein>
    <submittedName>
        <fullName evidence="2">Uncharacterized protein</fullName>
    </submittedName>
</protein>
<feature type="compositionally biased region" description="Basic residues" evidence="1">
    <location>
        <begin position="123"/>
        <end position="132"/>
    </location>
</feature>